<dbReference type="InterPro" id="IPR016135">
    <property type="entry name" value="UBQ-conjugating_enzyme/RWD"/>
</dbReference>
<evidence type="ECO:0000313" key="3">
    <source>
        <dbReference type="EMBL" id="CAF4268887.1"/>
    </source>
</evidence>
<accession>A0A820FVW4</accession>
<dbReference type="Proteomes" id="UP000663842">
    <property type="component" value="Unassembled WGS sequence"/>
</dbReference>
<organism evidence="3 4">
    <name type="scientific">Rotaria magnacalcarata</name>
    <dbReference type="NCBI Taxonomy" id="392030"/>
    <lineage>
        <taxon>Eukaryota</taxon>
        <taxon>Metazoa</taxon>
        <taxon>Spiralia</taxon>
        <taxon>Gnathifera</taxon>
        <taxon>Rotifera</taxon>
        <taxon>Eurotatoria</taxon>
        <taxon>Bdelloidea</taxon>
        <taxon>Philodinida</taxon>
        <taxon>Philodinidae</taxon>
        <taxon>Rotaria</taxon>
    </lineage>
</organism>
<dbReference type="EMBL" id="CAJNRG010011437">
    <property type="protein sequence ID" value="CAF2131906.1"/>
    <property type="molecule type" value="Genomic_DNA"/>
</dbReference>
<proteinExistence type="predicted"/>
<dbReference type="InterPro" id="IPR000608">
    <property type="entry name" value="UBC"/>
</dbReference>
<protein>
    <recommendedName>
        <fullName evidence="1">UBC core domain-containing protein</fullName>
    </recommendedName>
</protein>
<dbReference type="AlphaFoldDB" id="A0A820FVW4"/>
<dbReference type="PROSITE" id="PS50127">
    <property type="entry name" value="UBC_2"/>
    <property type="match status" value="1"/>
</dbReference>
<dbReference type="PANTHER" id="PTHR24067">
    <property type="entry name" value="UBIQUITIN-CONJUGATING ENZYME E2"/>
    <property type="match status" value="1"/>
</dbReference>
<comment type="caution">
    <text evidence="3">The sequence shown here is derived from an EMBL/GenBank/DDBJ whole genome shotgun (WGS) entry which is preliminary data.</text>
</comment>
<gene>
    <name evidence="3" type="ORF">UXM345_LOCUS31694</name>
    <name evidence="2" type="ORF">XDN619_LOCUS24853</name>
</gene>
<evidence type="ECO:0000313" key="4">
    <source>
        <dbReference type="Proteomes" id="UP000663842"/>
    </source>
</evidence>
<evidence type="ECO:0000259" key="1">
    <source>
        <dbReference type="PROSITE" id="PS50127"/>
    </source>
</evidence>
<reference evidence="3" key="1">
    <citation type="submission" date="2021-02" db="EMBL/GenBank/DDBJ databases">
        <authorList>
            <person name="Nowell W R."/>
        </authorList>
    </citation>
    <scope>NUCLEOTIDE SEQUENCE</scope>
</reference>
<dbReference type="CDD" id="cd00195">
    <property type="entry name" value="UBCc_UEV"/>
    <property type="match status" value="1"/>
</dbReference>
<dbReference type="Gene3D" id="3.10.110.10">
    <property type="entry name" value="Ubiquitin Conjugating Enzyme"/>
    <property type="match status" value="1"/>
</dbReference>
<dbReference type="Proteomes" id="UP000663887">
    <property type="component" value="Unassembled WGS sequence"/>
</dbReference>
<dbReference type="EMBL" id="CAJOBF010009114">
    <property type="protein sequence ID" value="CAF4268887.1"/>
    <property type="molecule type" value="Genomic_DNA"/>
</dbReference>
<dbReference type="Pfam" id="PF00179">
    <property type="entry name" value="UQ_con"/>
    <property type="match status" value="1"/>
</dbReference>
<sequence length="108" mass="12356">MTTISQNQLTSRMLAERRYQRDLREITDNNNPSIIFVESIDGDLLSLEAAIRGPVSTPCENGIFFIDLKLSEEYPFSPPQSVIFKHAIMHSSINAIGEFMSEIFRQEF</sequence>
<name>A0A820FVW4_9BILA</name>
<dbReference type="InterPro" id="IPR050113">
    <property type="entry name" value="Ub_conjugating_enzyme"/>
</dbReference>
<evidence type="ECO:0000313" key="2">
    <source>
        <dbReference type="EMBL" id="CAF2131906.1"/>
    </source>
</evidence>
<feature type="domain" description="UBC core" evidence="1">
    <location>
        <begin position="14"/>
        <end position="108"/>
    </location>
</feature>
<dbReference type="SUPFAM" id="SSF54495">
    <property type="entry name" value="UBC-like"/>
    <property type="match status" value="1"/>
</dbReference>